<evidence type="ECO:0000313" key="1">
    <source>
        <dbReference type="Proteomes" id="UP000095287"/>
    </source>
</evidence>
<dbReference type="WBParaSite" id="L893_g15979.t1">
    <property type="protein sequence ID" value="L893_g15979.t1"/>
    <property type="gene ID" value="L893_g15979"/>
</dbReference>
<name>A0A1I7YFV6_9BILA</name>
<organism evidence="1 2">
    <name type="scientific">Steinernema glaseri</name>
    <dbReference type="NCBI Taxonomy" id="37863"/>
    <lineage>
        <taxon>Eukaryota</taxon>
        <taxon>Metazoa</taxon>
        <taxon>Ecdysozoa</taxon>
        <taxon>Nematoda</taxon>
        <taxon>Chromadorea</taxon>
        <taxon>Rhabditida</taxon>
        <taxon>Tylenchina</taxon>
        <taxon>Panagrolaimomorpha</taxon>
        <taxon>Strongyloidoidea</taxon>
        <taxon>Steinernematidae</taxon>
        <taxon>Steinernema</taxon>
    </lineage>
</organism>
<keyword evidence="1" id="KW-1185">Reference proteome</keyword>
<proteinExistence type="predicted"/>
<dbReference type="AlphaFoldDB" id="A0A1I7YFV6"/>
<evidence type="ECO:0000313" key="2">
    <source>
        <dbReference type="WBParaSite" id="L893_g15979.t1"/>
    </source>
</evidence>
<sequence length="76" mass="8365">MFPKDATAGLSADHEFISIKARQNNLVNLSIRKAVARPSQASALRHPLTVLRRSDLRFVRATTPHDAAANKQTFPA</sequence>
<accession>A0A1I7YFV6</accession>
<dbReference type="Proteomes" id="UP000095287">
    <property type="component" value="Unplaced"/>
</dbReference>
<protein>
    <submittedName>
        <fullName evidence="2">Transposase</fullName>
    </submittedName>
</protein>
<reference evidence="2" key="1">
    <citation type="submission" date="2016-11" db="UniProtKB">
        <authorList>
            <consortium name="WormBaseParasite"/>
        </authorList>
    </citation>
    <scope>IDENTIFICATION</scope>
</reference>